<keyword evidence="3" id="KW-0436">Ligase</keyword>
<dbReference type="AlphaFoldDB" id="A0A915A0T1"/>
<dbReference type="InterPro" id="IPR027302">
    <property type="entry name" value="Gln_synth_N_conserv_site"/>
</dbReference>
<dbReference type="InterPro" id="IPR036651">
    <property type="entry name" value="Gln_synt_N_sf"/>
</dbReference>
<dbReference type="PANTHER" id="PTHR20852:SF57">
    <property type="entry name" value="GLUTAMINE SYNTHETASE 2 CYTOPLASMIC"/>
    <property type="match status" value="1"/>
</dbReference>
<dbReference type="PROSITE" id="PS51986">
    <property type="entry name" value="GS_BETA_GRASP"/>
    <property type="match status" value="1"/>
</dbReference>
<dbReference type="SUPFAM" id="SSF54368">
    <property type="entry name" value="Glutamine synthetase, N-terminal domain"/>
    <property type="match status" value="1"/>
</dbReference>
<dbReference type="WBParaSite" id="PgB31_g009_t05">
    <property type="protein sequence ID" value="PgB31_g009_t05"/>
    <property type="gene ID" value="PgB31_g009"/>
</dbReference>
<dbReference type="GO" id="GO:0006542">
    <property type="term" value="P:glutamine biosynthetic process"/>
    <property type="evidence" value="ECO:0007669"/>
    <property type="project" value="InterPro"/>
</dbReference>
<keyword evidence="4" id="KW-0547">Nucleotide-binding</keyword>
<dbReference type="InterPro" id="IPR050292">
    <property type="entry name" value="Glutamine_Synthetase"/>
</dbReference>
<dbReference type="InterPro" id="IPR008147">
    <property type="entry name" value="Gln_synt_N"/>
</dbReference>
<accession>A0A915A0T1</accession>
<dbReference type="PROSITE" id="PS00180">
    <property type="entry name" value="GLNA_1"/>
    <property type="match status" value="1"/>
</dbReference>
<dbReference type="GO" id="GO:0004356">
    <property type="term" value="F:glutamine synthetase activity"/>
    <property type="evidence" value="ECO:0007669"/>
    <property type="project" value="UniProtKB-EC"/>
</dbReference>
<sequence length="122" mass="13822">MLLLFSYFSLSQENCVQATYIWIDGTGKFLRSKTKTLSFELKSLQDLPMWNFDGSSTGLAQDSDSDVYLEPIALYPDPFRRQPNELVFCKTLSSNNEPTGSCNSWTLRSFVPAGKFLGNWCP</sequence>
<evidence type="ECO:0000256" key="3">
    <source>
        <dbReference type="ARBA" id="ARBA00022598"/>
    </source>
</evidence>
<keyword evidence="9" id="KW-1185">Reference proteome</keyword>
<keyword evidence="7" id="KW-0732">Signal</keyword>
<dbReference type="Proteomes" id="UP000887569">
    <property type="component" value="Unplaced"/>
</dbReference>
<evidence type="ECO:0000256" key="7">
    <source>
        <dbReference type="SAM" id="SignalP"/>
    </source>
</evidence>
<evidence type="ECO:0000256" key="2">
    <source>
        <dbReference type="ARBA" id="ARBA00012937"/>
    </source>
</evidence>
<dbReference type="Pfam" id="PF03951">
    <property type="entry name" value="Gln-synt_N"/>
    <property type="match status" value="1"/>
</dbReference>
<reference evidence="10" key="1">
    <citation type="submission" date="2022-11" db="UniProtKB">
        <authorList>
            <consortium name="WormBaseParasite"/>
        </authorList>
    </citation>
    <scope>IDENTIFICATION</scope>
</reference>
<dbReference type="Gene3D" id="3.10.20.70">
    <property type="entry name" value="Glutamine synthetase, N-terminal domain"/>
    <property type="match status" value="1"/>
</dbReference>
<evidence type="ECO:0000313" key="9">
    <source>
        <dbReference type="Proteomes" id="UP000887569"/>
    </source>
</evidence>
<evidence type="ECO:0000256" key="6">
    <source>
        <dbReference type="PROSITE-ProRule" id="PRU01330"/>
    </source>
</evidence>
<dbReference type="PANTHER" id="PTHR20852">
    <property type="entry name" value="GLUTAMINE SYNTHETASE"/>
    <property type="match status" value="1"/>
</dbReference>
<dbReference type="GO" id="GO:0005737">
    <property type="term" value="C:cytoplasm"/>
    <property type="evidence" value="ECO:0007669"/>
    <property type="project" value="TreeGrafter"/>
</dbReference>
<organism evidence="9 10">
    <name type="scientific">Parascaris univalens</name>
    <name type="common">Nematode worm</name>
    <dbReference type="NCBI Taxonomy" id="6257"/>
    <lineage>
        <taxon>Eukaryota</taxon>
        <taxon>Metazoa</taxon>
        <taxon>Ecdysozoa</taxon>
        <taxon>Nematoda</taxon>
        <taxon>Chromadorea</taxon>
        <taxon>Rhabditida</taxon>
        <taxon>Spirurina</taxon>
        <taxon>Ascaridomorpha</taxon>
        <taxon>Ascaridoidea</taxon>
        <taxon>Ascarididae</taxon>
        <taxon>Parascaris</taxon>
    </lineage>
</organism>
<dbReference type="EC" id="6.3.1.2" evidence="2"/>
<feature type="signal peptide" evidence="7">
    <location>
        <begin position="1"/>
        <end position="18"/>
    </location>
</feature>
<evidence type="ECO:0000256" key="4">
    <source>
        <dbReference type="ARBA" id="ARBA00022741"/>
    </source>
</evidence>
<evidence type="ECO:0000259" key="8">
    <source>
        <dbReference type="PROSITE" id="PS51986"/>
    </source>
</evidence>
<feature type="domain" description="GS beta-grasp" evidence="8">
    <location>
        <begin position="16"/>
        <end position="96"/>
    </location>
</feature>
<evidence type="ECO:0000256" key="5">
    <source>
        <dbReference type="ARBA" id="ARBA00022840"/>
    </source>
</evidence>
<name>A0A915A0T1_PARUN</name>
<comment type="similarity">
    <text evidence="1 6">Belongs to the glutamine synthetase family.</text>
</comment>
<protein>
    <recommendedName>
        <fullName evidence="2">glutamine synthetase</fullName>
        <ecNumber evidence="2">6.3.1.2</ecNumber>
    </recommendedName>
</protein>
<feature type="chain" id="PRO_5037778169" description="glutamine synthetase" evidence="7">
    <location>
        <begin position="19"/>
        <end position="122"/>
    </location>
</feature>
<dbReference type="GO" id="GO:0005524">
    <property type="term" value="F:ATP binding"/>
    <property type="evidence" value="ECO:0007669"/>
    <property type="project" value="UniProtKB-KW"/>
</dbReference>
<evidence type="ECO:0000313" key="10">
    <source>
        <dbReference type="WBParaSite" id="PgB31_g009_t05"/>
    </source>
</evidence>
<proteinExistence type="inferred from homology"/>
<evidence type="ECO:0000256" key="1">
    <source>
        <dbReference type="ARBA" id="ARBA00009897"/>
    </source>
</evidence>
<dbReference type="FunFam" id="3.10.20.70:FF:000004">
    <property type="entry name" value="Glutamine synthetase"/>
    <property type="match status" value="1"/>
</dbReference>
<keyword evidence="5" id="KW-0067">ATP-binding</keyword>